<gene>
    <name evidence="1" type="ORF">PGQ11_014586</name>
</gene>
<name>A0ABR2HSV0_9PEZI</name>
<evidence type="ECO:0000313" key="2">
    <source>
        <dbReference type="Proteomes" id="UP001390339"/>
    </source>
</evidence>
<accession>A0ABR2HSV0</accession>
<sequence length="61" mass="6572">MIQFAHNEALLQAPPVRQGIAAIAPLFPNLTPVKWYHGDSLTANGQIYAGNNAPSAIHTTY</sequence>
<reference evidence="1 2" key="1">
    <citation type="journal article" date="2024" name="IMA Fungus">
        <title>Apiospora arundinis, a panoply of carbohydrate-active enzymes and secondary metabolites.</title>
        <authorList>
            <person name="Sorensen T."/>
            <person name="Petersen C."/>
            <person name="Muurmann A.T."/>
            <person name="Christiansen J.V."/>
            <person name="Brundto M.L."/>
            <person name="Overgaard C.K."/>
            <person name="Boysen A.T."/>
            <person name="Wollenberg R.D."/>
            <person name="Larsen T.O."/>
            <person name="Sorensen J.L."/>
            <person name="Nielsen K.L."/>
            <person name="Sondergaard T.E."/>
        </authorList>
    </citation>
    <scope>NUCLEOTIDE SEQUENCE [LARGE SCALE GENOMIC DNA]</scope>
    <source>
        <strain evidence="1 2">AAU 773</strain>
    </source>
</reference>
<keyword evidence="2" id="KW-1185">Reference proteome</keyword>
<protein>
    <submittedName>
        <fullName evidence="1">Uncharacterized protein</fullName>
    </submittedName>
</protein>
<dbReference type="Proteomes" id="UP001390339">
    <property type="component" value="Unassembled WGS sequence"/>
</dbReference>
<organism evidence="1 2">
    <name type="scientific">Apiospora arundinis</name>
    <dbReference type="NCBI Taxonomy" id="335852"/>
    <lineage>
        <taxon>Eukaryota</taxon>
        <taxon>Fungi</taxon>
        <taxon>Dikarya</taxon>
        <taxon>Ascomycota</taxon>
        <taxon>Pezizomycotina</taxon>
        <taxon>Sordariomycetes</taxon>
        <taxon>Xylariomycetidae</taxon>
        <taxon>Amphisphaeriales</taxon>
        <taxon>Apiosporaceae</taxon>
        <taxon>Apiospora</taxon>
    </lineage>
</organism>
<proteinExistence type="predicted"/>
<comment type="caution">
    <text evidence="1">The sequence shown here is derived from an EMBL/GenBank/DDBJ whole genome shotgun (WGS) entry which is preliminary data.</text>
</comment>
<evidence type="ECO:0000313" key="1">
    <source>
        <dbReference type="EMBL" id="KAK8852107.1"/>
    </source>
</evidence>
<dbReference type="EMBL" id="JAPCWZ010000009">
    <property type="protein sequence ID" value="KAK8852107.1"/>
    <property type="molecule type" value="Genomic_DNA"/>
</dbReference>